<dbReference type="Pfam" id="PF00106">
    <property type="entry name" value="adh_short"/>
    <property type="match status" value="1"/>
</dbReference>
<dbReference type="PRINTS" id="PR00081">
    <property type="entry name" value="GDHRDH"/>
</dbReference>
<dbReference type="PANTHER" id="PTHR44085:SF2">
    <property type="entry name" value="SEPIAPTERIN REDUCTASE"/>
    <property type="match status" value="1"/>
</dbReference>
<evidence type="ECO:0000256" key="4">
    <source>
        <dbReference type="ARBA" id="ARBA00023002"/>
    </source>
</evidence>
<dbReference type="NCBIfam" id="NF005436">
    <property type="entry name" value="PRK07023.1"/>
    <property type="match status" value="1"/>
</dbReference>
<dbReference type="EMBL" id="OCNJ01000004">
    <property type="protein sequence ID" value="SOD94612.1"/>
    <property type="molecule type" value="Genomic_DNA"/>
</dbReference>
<organism evidence="5 6">
    <name type="scientific">Caenispirillum bisanense</name>
    <dbReference type="NCBI Taxonomy" id="414052"/>
    <lineage>
        <taxon>Bacteria</taxon>
        <taxon>Pseudomonadati</taxon>
        <taxon>Pseudomonadota</taxon>
        <taxon>Alphaproteobacteria</taxon>
        <taxon>Rhodospirillales</taxon>
        <taxon>Novispirillaceae</taxon>
        <taxon>Caenispirillum</taxon>
    </lineage>
</organism>
<dbReference type="AlphaFoldDB" id="A0A286GGJ5"/>
<dbReference type="PANTHER" id="PTHR44085">
    <property type="entry name" value="SEPIAPTERIN REDUCTASE"/>
    <property type="match status" value="1"/>
</dbReference>
<dbReference type="Gene3D" id="3.40.50.720">
    <property type="entry name" value="NAD(P)-binding Rossmann-like Domain"/>
    <property type="match status" value="1"/>
</dbReference>
<evidence type="ECO:0000313" key="5">
    <source>
        <dbReference type="EMBL" id="SOD94612.1"/>
    </source>
</evidence>
<name>A0A286GGJ5_9PROT</name>
<dbReference type="SUPFAM" id="SSF51735">
    <property type="entry name" value="NAD(P)-binding Rossmann-fold domains"/>
    <property type="match status" value="1"/>
</dbReference>
<sequence>MTILVTGHSRGLGAALAAELLTRGYRVFGVSRGGNDDLAARFPDRFAQAAVDLGDPAAVQGWLTGGGLSAVLADGDDGAVALVNNAGTVAPVGPAGTLDAAEIARAVALNVTAPLLLADAFVAATEGRADRRVMHVSSGAARTAYAGWSIYCATKAALDHHARAVIADARPGLRIASVAPGVIDTDMQAAIRATTPEQFALRERFVALKESGSLSSPEDAARALADMLLAPRFGATATADVRDAG</sequence>
<reference evidence="5 6" key="1">
    <citation type="submission" date="2017-09" db="EMBL/GenBank/DDBJ databases">
        <authorList>
            <person name="Ehlers B."/>
            <person name="Leendertz F.H."/>
        </authorList>
    </citation>
    <scope>NUCLEOTIDE SEQUENCE [LARGE SCALE GENOMIC DNA]</scope>
    <source>
        <strain evidence="5 6">USBA 140</strain>
    </source>
</reference>
<evidence type="ECO:0000256" key="2">
    <source>
        <dbReference type="ARBA" id="ARBA00022490"/>
    </source>
</evidence>
<dbReference type="InterPro" id="IPR036291">
    <property type="entry name" value="NAD(P)-bd_dom_sf"/>
</dbReference>
<keyword evidence="6" id="KW-1185">Reference proteome</keyword>
<accession>A0A286GGJ5</accession>
<keyword evidence="2" id="KW-0963">Cytoplasm</keyword>
<dbReference type="OrthoDB" id="9810734at2"/>
<dbReference type="InterPro" id="IPR002347">
    <property type="entry name" value="SDR_fam"/>
</dbReference>
<dbReference type="GO" id="GO:0004757">
    <property type="term" value="F:sepiapterin reductase (NADP+) activity"/>
    <property type="evidence" value="ECO:0007669"/>
    <property type="project" value="TreeGrafter"/>
</dbReference>
<evidence type="ECO:0000313" key="6">
    <source>
        <dbReference type="Proteomes" id="UP000219621"/>
    </source>
</evidence>
<protein>
    <submittedName>
        <fullName evidence="5">NADP-dependent 3-hydroxy acid dehydrogenase YdfG</fullName>
    </submittedName>
</protein>
<proteinExistence type="predicted"/>
<evidence type="ECO:0000256" key="3">
    <source>
        <dbReference type="ARBA" id="ARBA00022857"/>
    </source>
</evidence>
<evidence type="ECO:0000256" key="1">
    <source>
        <dbReference type="ARBA" id="ARBA00004496"/>
    </source>
</evidence>
<keyword evidence="3" id="KW-0521">NADP</keyword>
<dbReference type="GO" id="GO:0006729">
    <property type="term" value="P:tetrahydrobiopterin biosynthetic process"/>
    <property type="evidence" value="ECO:0007669"/>
    <property type="project" value="TreeGrafter"/>
</dbReference>
<dbReference type="RefSeq" id="WP_097279031.1">
    <property type="nucleotide sequence ID" value="NZ_OCNJ01000004.1"/>
</dbReference>
<dbReference type="Proteomes" id="UP000219621">
    <property type="component" value="Unassembled WGS sequence"/>
</dbReference>
<gene>
    <name evidence="5" type="ORF">SAMN05421508_10455</name>
</gene>
<comment type="subcellular location">
    <subcellularLocation>
        <location evidence="1">Cytoplasm</location>
    </subcellularLocation>
</comment>
<dbReference type="GO" id="GO:0005737">
    <property type="term" value="C:cytoplasm"/>
    <property type="evidence" value="ECO:0007669"/>
    <property type="project" value="UniProtKB-SubCell"/>
</dbReference>
<dbReference type="InterPro" id="IPR051721">
    <property type="entry name" value="Biopterin_syn/organic_redct"/>
</dbReference>
<keyword evidence="4" id="KW-0560">Oxidoreductase</keyword>